<name>A0ABV5LNG4_9ACTN</name>
<reference evidence="1 2" key="1">
    <citation type="submission" date="2024-09" db="EMBL/GenBank/DDBJ databases">
        <authorList>
            <person name="Sun Q."/>
            <person name="Mori K."/>
        </authorList>
    </citation>
    <scope>NUCLEOTIDE SEQUENCE [LARGE SCALE GENOMIC DNA]</scope>
    <source>
        <strain evidence="1 2">TISTR 1856</strain>
    </source>
</reference>
<gene>
    <name evidence="1" type="ORF">ACFFVI_01220</name>
</gene>
<dbReference type="Proteomes" id="UP001589748">
    <property type="component" value="Unassembled WGS sequence"/>
</dbReference>
<evidence type="ECO:0000313" key="1">
    <source>
        <dbReference type="EMBL" id="MFB9375578.1"/>
    </source>
</evidence>
<proteinExistence type="predicted"/>
<protein>
    <recommendedName>
        <fullName evidence="3">DUF222 domain-containing protein</fullName>
    </recommendedName>
</protein>
<accession>A0ABV5LNG4</accession>
<sequence>MVAGVGEQVSTSSRDAVSTLLISSERVRAAGHALAIDAVIALLDWVRREHPDVTRARDLGCTRDGKELTPELLDHLVAEVAAMILAEARHLSHLQAISQVGDALDAVADPVLQDAYRAGAITSTHRAVIRHAHDRLAAREATLVPVEGSEGLRVGAFGEPVLDGDTLAAARAELTASALAYIAAAHPTPQQLTRH</sequence>
<evidence type="ECO:0008006" key="3">
    <source>
        <dbReference type="Google" id="ProtNLM"/>
    </source>
</evidence>
<dbReference type="EMBL" id="JBHMDM010000001">
    <property type="protein sequence ID" value="MFB9375578.1"/>
    <property type="molecule type" value="Genomic_DNA"/>
</dbReference>
<evidence type="ECO:0000313" key="2">
    <source>
        <dbReference type="Proteomes" id="UP001589748"/>
    </source>
</evidence>
<organism evidence="1 2">
    <name type="scientific">Kineococcus gynurae</name>
    <dbReference type="NCBI Taxonomy" id="452979"/>
    <lineage>
        <taxon>Bacteria</taxon>
        <taxon>Bacillati</taxon>
        <taxon>Actinomycetota</taxon>
        <taxon>Actinomycetes</taxon>
        <taxon>Kineosporiales</taxon>
        <taxon>Kineosporiaceae</taxon>
        <taxon>Kineococcus</taxon>
    </lineage>
</organism>
<comment type="caution">
    <text evidence="1">The sequence shown here is derived from an EMBL/GenBank/DDBJ whole genome shotgun (WGS) entry which is preliminary data.</text>
</comment>
<dbReference type="RefSeq" id="WP_380155315.1">
    <property type="nucleotide sequence ID" value="NZ_JBHMDM010000001.1"/>
</dbReference>
<keyword evidence="2" id="KW-1185">Reference proteome</keyword>